<evidence type="ECO:0000256" key="1">
    <source>
        <dbReference type="SAM" id="MobiDB-lite"/>
    </source>
</evidence>
<dbReference type="Proteomes" id="UP001597261">
    <property type="component" value="Unassembled WGS sequence"/>
</dbReference>
<keyword evidence="2" id="KW-0067">ATP-binding</keyword>
<dbReference type="InterPro" id="IPR036890">
    <property type="entry name" value="HATPase_C_sf"/>
</dbReference>
<name>A0ABW4IRQ1_9ACTN</name>
<dbReference type="GO" id="GO:0005524">
    <property type="term" value="F:ATP binding"/>
    <property type="evidence" value="ECO:0007669"/>
    <property type="project" value="UniProtKB-KW"/>
</dbReference>
<dbReference type="Gene3D" id="3.30.565.10">
    <property type="entry name" value="Histidine kinase-like ATPase, C-terminal domain"/>
    <property type="match status" value="1"/>
</dbReference>
<dbReference type="PANTHER" id="PTHR35526:SF3">
    <property type="entry name" value="ANTI-SIGMA-F FACTOR RSBW"/>
    <property type="match status" value="1"/>
</dbReference>
<dbReference type="PANTHER" id="PTHR35526">
    <property type="entry name" value="ANTI-SIGMA-F FACTOR RSBW-RELATED"/>
    <property type="match status" value="1"/>
</dbReference>
<organism evidence="2 3">
    <name type="scientific">Streptomyces caeni</name>
    <dbReference type="NCBI Taxonomy" id="2307231"/>
    <lineage>
        <taxon>Bacteria</taxon>
        <taxon>Bacillati</taxon>
        <taxon>Actinomycetota</taxon>
        <taxon>Actinomycetes</taxon>
        <taxon>Kitasatosporales</taxon>
        <taxon>Streptomycetaceae</taxon>
        <taxon>Streptomyces</taxon>
    </lineage>
</organism>
<gene>
    <name evidence="2" type="ORF">ACFSL4_15675</name>
</gene>
<evidence type="ECO:0000313" key="3">
    <source>
        <dbReference type="Proteomes" id="UP001597261"/>
    </source>
</evidence>
<dbReference type="InterPro" id="IPR050267">
    <property type="entry name" value="Anti-sigma-factor_SerPK"/>
</dbReference>
<reference evidence="3" key="1">
    <citation type="journal article" date="2019" name="Int. J. Syst. Evol. Microbiol.">
        <title>The Global Catalogue of Microorganisms (GCM) 10K type strain sequencing project: providing services to taxonomists for standard genome sequencing and annotation.</title>
        <authorList>
            <consortium name="The Broad Institute Genomics Platform"/>
            <consortium name="The Broad Institute Genome Sequencing Center for Infectious Disease"/>
            <person name="Wu L."/>
            <person name="Ma J."/>
        </authorList>
    </citation>
    <scope>NUCLEOTIDE SEQUENCE [LARGE SCALE GENOMIC DNA]</scope>
    <source>
        <strain evidence="3">CGMCC 1.12470</strain>
    </source>
</reference>
<protein>
    <submittedName>
        <fullName evidence="2">ATP-binding protein</fullName>
    </submittedName>
</protein>
<accession>A0ABW4IRQ1</accession>
<evidence type="ECO:0000313" key="2">
    <source>
        <dbReference type="EMBL" id="MFD1659598.1"/>
    </source>
</evidence>
<feature type="region of interest" description="Disordered" evidence="1">
    <location>
        <begin position="97"/>
        <end position="117"/>
    </location>
</feature>
<keyword evidence="2" id="KW-0547">Nucleotide-binding</keyword>
<sequence>MSPPSLPRPVDRLSGGTPSHRSDAFHLPAVPAAVGTARRNVRALLQRWGSGRGTSDNAVLVTSGLVTEAVVRTGSERIACRVRTDGRRLRIEVADENRGASVPVPLGAGPDDQGGRGPAPVCALSGARGVRDAPHGAGRVIWAGLAPAPGEP</sequence>
<dbReference type="RefSeq" id="WP_381082888.1">
    <property type="nucleotide sequence ID" value="NZ_JBHUDX010000042.1"/>
</dbReference>
<comment type="caution">
    <text evidence="2">The sequence shown here is derived from an EMBL/GenBank/DDBJ whole genome shotgun (WGS) entry which is preliminary data.</text>
</comment>
<proteinExistence type="predicted"/>
<dbReference type="EMBL" id="JBHUDX010000042">
    <property type="protein sequence ID" value="MFD1659598.1"/>
    <property type="molecule type" value="Genomic_DNA"/>
</dbReference>
<feature type="non-terminal residue" evidence="2">
    <location>
        <position position="152"/>
    </location>
</feature>
<keyword evidence="3" id="KW-1185">Reference proteome</keyword>
<feature type="region of interest" description="Disordered" evidence="1">
    <location>
        <begin position="1"/>
        <end position="24"/>
    </location>
</feature>